<dbReference type="OrthoDB" id="9805728at2"/>
<protein>
    <submittedName>
        <fullName evidence="3">Metallo-beta-lactamase</fullName>
    </submittedName>
</protein>
<dbReference type="AlphaFoldDB" id="A0A498RJZ0"/>
<dbReference type="Gene3D" id="3.60.15.10">
    <property type="entry name" value="Ribonuclease Z/Hydroxyacylglutathione hydrolase-like"/>
    <property type="match status" value="1"/>
</dbReference>
<sequence length="262" mass="29428">MKIEQIRNATIRIEYAGKNFLVDPWLMPKDAMGPIRGYSITDTTKKDIKMPMCELPKSIQEILTNIDTYIVTHVHPDHIDMDANAATGGKPLHKATPVLVQNADDAKFMKRSGFTKVDLMQETGLALEENIRLIKTPARHGVIKPCGPASGFILQHEQEKTIYVAGDTIWYPEVKTTLETYQPDIIILNACAAELLDFGRLIMDDNDVYEVYKTCPNATIIASHMDTVSHATLTRETLREKLTEKGIIDKILIPADGEVYQF</sequence>
<evidence type="ECO:0000256" key="1">
    <source>
        <dbReference type="ARBA" id="ARBA00022801"/>
    </source>
</evidence>
<dbReference type="Pfam" id="PF12706">
    <property type="entry name" value="Lactamase_B_2"/>
    <property type="match status" value="1"/>
</dbReference>
<dbReference type="EMBL" id="UPPP01000116">
    <property type="protein sequence ID" value="VBB09348.1"/>
    <property type="molecule type" value="Genomic_DNA"/>
</dbReference>
<reference evidence="3 4" key="1">
    <citation type="submission" date="2018-06" db="EMBL/GenBank/DDBJ databases">
        <authorList>
            <person name="Strepis N."/>
        </authorList>
    </citation>
    <scope>NUCLEOTIDE SEQUENCE [LARGE SCALE GENOMIC DNA]</scope>
    <source>
        <strain evidence="3">LUCI</strain>
    </source>
</reference>
<gene>
    <name evidence="3" type="ORF">LUCI_4638</name>
</gene>
<feature type="domain" description="Metallo-beta-lactamase" evidence="2">
    <location>
        <begin position="49"/>
        <end position="225"/>
    </location>
</feature>
<keyword evidence="4" id="KW-1185">Reference proteome</keyword>
<evidence type="ECO:0000259" key="2">
    <source>
        <dbReference type="Pfam" id="PF12706"/>
    </source>
</evidence>
<dbReference type="InterPro" id="IPR050114">
    <property type="entry name" value="UPF0173_UPF0282_UlaG_hydrolase"/>
</dbReference>
<dbReference type="InterPro" id="IPR001279">
    <property type="entry name" value="Metallo-B-lactamas"/>
</dbReference>
<dbReference type="RefSeq" id="WP_122630137.1">
    <property type="nucleotide sequence ID" value="NZ_UPPP01000116.1"/>
</dbReference>
<dbReference type="InterPro" id="IPR036866">
    <property type="entry name" value="RibonucZ/Hydroxyglut_hydro"/>
</dbReference>
<evidence type="ECO:0000313" key="3">
    <source>
        <dbReference type="EMBL" id="VBB09348.1"/>
    </source>
</evidence>
<evidence type="ECO:0000313" key="4">
    <source>
        <dbReference type="Proteomes" id="UP000277811"/>
    </source>
</evidence>
<dbReference type="PANTHER" id="PTHR43546:SF9">
    <property type="entry name" value="L-ASCORBATE-6-PHOSPHATE LACTONASE ULAG-RELATED"/>
    <property type="match status" value="1"/>
</dbReference>
<accession>A0A498RJZ0</accession>
<keyword evidence="1" id="KW-0378">Hydrolase</keyword>
<name>A0A498RJZ0_9FIRM</name>
<proteinExistence type="predicted"/>
<dbReference type="GO" id="GO:0016787">
    <property type="term" value="F:hydrolase activity"/>
    <property type="evidence" value="ECO:0007669"/>
    <property type="project" value="UniProtKB-KW"/>
</dbReference>
<organism evidence="3 4">
    <name type="scientific">Lucifera butyrica</name>
    <dbReference type="NCBI Taxonomy" id="1351585"/>
    <lineage>
        <taxon>Bacteria</taxon>
        <taxon>Bacillati</taxon>
        <taxon>Bacillota</taxon>
        <taxon>Negativicutes</taxon>
        <taxon>Veillonellales</taxon>
        <taxon>Veillonellaceae</taxon>
        <taxon>Lucifera</taxon>
    </lineage>
</organism>
<dbReference type="PANTHER" id="PTHR43546">
    <property type="entry name" value="UPF0173 METAL-DEPENDENT HYDROLASE MJ1163-RELATED"/>
    <property type="match status" value="1"/>
</dbReference>
<dbReference type="SUPFAM" id="SSF56281">
    <property type="entry name" value="Metallo-hydrolase/oxidoreductase"/>
    <property type="match status" value="1"/>
</dbReference>
<dbReference type="Proteomes" id="UP000277811">
    <property type="component" value="Unassembled WGS sequence"/>
</dbReference>